<accession>A0A239IN52</accession>
<dbReference type="EMBL" id="FZOJ01000029">
    <property type="protein sequence ID" value="SNS95176.1"/>
    <property type="molecule type" value="Genomic_DNA"/>
</dbReference>
<keyword evidence="2" id="KW-1185">Reference proteome</keyword>
<dbReference type="Proteomes" id="UP000198304">
    <property type="component" value="Unassembled WGS sequence"/>
</dbReference>
<dbReference type="AlphaFoldDB" id="A0A239IN52"/>
<reference evidence="1 2" key="1">
    <citation type="submission" date="2017-06" db="EMBL/GenBank/DDBJ databases">
        <authorList>
            <person name="Kim H.J."/>
            <person name="Triplett B.A."/>
        </authorList>
    </citation>
    <scope>NUCLEOTIDE SEQUENCE [LARGE SCALE GENOMIC DNA]</scope>
    <source>
        <strain evidence="1 2">SCA</strain>
    </source>
</reference>
<organism evidence="1 2">
    <name type="scientific">Anaerovirgula multivorans</name>
    <dbReference type="NCBI Taxonomy" id="312168"/>
    <lineage>
        <taxon>Bacteria</taxon>
        <taxon>Bacillati</taxon>
        <taxon>Bacillota</taxon>
        <taxon>Clostridia</taxon>
        <taxon>Peptostreptococcales</taxon>
        <taxon>Natronincolaceae</taxon>
        <taxon>Anaerovirgula</taxon>
    </lineage>
</organism>
<evidence type="ECO:0000313" key="2">
    <source>
        <dbReference type="Proteomes" id="UP000198304"/>
    </source>
</evidence>
<sequence>MKFVVLSEFYFYNQILLLISIFQPFNLIPPHISYTMNIASFLKEILIYSAIMNYKKNLVDSVETNNGNDILSIIGQSLLFPSGYKSRILVLIYKSMKF</sequence>
<name>A0A239IN52_9FIRM</name>
<proteinExistence type="predicted"/>
<evidence type="ECO:0000313" key="1">
    <source>
        <dbReference type="EMBL" id="SNS95176.1"/>
    </source>
</evidence>
<gene>
    <name evidence="1" type="ORF">SAMN05446037_102926</name>
</gene>
<protein>
    <submittedName>
        <fullName evidence="1">Uncharacterized protein</fullName>
    </submittedName>
</protein>